<proteinExistence type="predicted"/>
<accession>A0A8S5UBP0</accession>
<protein>
    <submittedName>
        <fullName evidence="1">Uncharacterized protein</fullName>
    </submittedName>
</protein>
<name>A0A8S5UBP0_9CAUD</name>
<organism evidence="1">
    <name type="scientific">Podoviridae sp. ctZkC8</name>
    <dbReference type="NCBI Taxonomy" id="2825259"/>
    <lineage>
        <taxon>Viruses</taxon>
        <taxon>Duplodnaviria</taxon>
        <taxon>Heunggongvirae</taxon>
        <taxon>Uroviricota</taxon>
        <taxon>Caudoviricetes</taxon>
    </lineage>
</organism>
<evidence type="ECO:0000313" key="1">
    <source>
        <dbReference type="EMBL" id="DAF91818.1"/>
    </source>
</evidence>
<sequence length="102" mass="11352">MQQGGPYTWTINNSNSIIELGDKFTPLYNMKISSIAKSINELNIDPLGLPAIHTIDMHNNKYFSGQFSLDVFRQASVSEVRTINFANTACAVSGDSFYLDIE</sequence>
<dbReference type="EMBL" id="BK016062">
    <property type="protein sequence ID" value="DAF91818.1"/>
    <property type="molecule type" value="Genomic_DNA"/>
</dbReference>
<reference evidence="1" key="1">
    <citation type="journal article" date="2021" name="Proc. Natl. Acad. Sci. U.S.A.">
        <title>A Catalog of Tens of Thousands of Viruses from Human Metagenomes Reveals Hidden Associations with Chronic Diseases.</title>
        <authorList>
            <person name="Tisza M.J."/>
            <person name="Buck C.B."/>
        </authorList>
    </citation>
    <scope>NUCLEOTIDE SEQUENCE</scope>
    <source>
        <strain evidence="1">CtZkC8</strain>
    </source>
</reference>